<dbReference type="PANTHER" id="PTHR48079">
    <property type="entry name" value="PROTEIN YEEZ"/>
    <property type="match status" value="1"/>
</dbReference>
<dbReference type="RefSeq" id="WP_285452673.1">
    <property type="nucleotide sequence ID" value="NZ_CP127173.1"/>
</dbReference>
<dbReference type="Gene3D" id="3.40.50.720">
    <property type="entry name" value="NAD(P)-binding Rossmann-like Domain"/>
    <property type="match status" value="1"/>
</dbReference>
<dbReference type="InterPro" id="IPR001509">
    <property type="entry name" value="Epimerase_deHydtase"/>
</dbReference>
<name>A0ABY8XJ15_9PSEU</name>
<feature type="domain" description="NAD-dependent epimerase/dehydratase" evidence="1">
    <location>
        <begin position="3"/>
        <end position="209"/>
    </location>
</feature>
<sequence>MRVFVTGATGFVGSAVVRELLDAGHEVVGLARSDEKAATLAATGAEVRRGTLQDVEGLRAAAADADAVIHTAYIHDDFADLTAAAATDRAAIAALGEALEGKPFVVTAATGPVAPGRVATEEDVADPDFPRSQSEAAALAFAERGVRVSVLRLPHSVHGEGDRHGFVPALIRLAREKGVSAYPGDGAGRWAAVHRLDAARAYRLAVEAGLSGVRLHAVGDEGVPLRVLAEVIGRHLGVPVGSAAPDHFGWLAHFAALDSPASSELTRKWLGWVPEGAGLVADLEAGHYFVE</sequence>
<accession>A0ABY8XJ15</accession>
<evidence type="ECO:0000259" key="1">
    <source>
        <dbReference type="Pfam" id="PF01370"/>
    </source>
</evidence>
<proteinExistence type="predicted"/>
<gene>
    <name evidence="2" type="ORF">QP939_43505</name>
</gene>
<dbReference type="EMBL" id="CP127173">
    <property type="protein sequence ID" value="WIV55614.1"/>
    <property type="molecule type" value="Genomic_DNA"/>
</dbReference>
<dbReference type="SUPFAM" id="SSF51735">
    <property type="entry name" value="NAD(P)-binding Rossmann-fold domains"/>
    <property type="match status" value="1"/>
</dbReference>
<reference evidence="2 3" key="1">
    <citation type="submission" date="2023-06" db="EMBL/GenBank/DDBJ databases">
        <authorList>
            <person name="Oyuntsetseg B."/>
            <person name="Kim S.B."/>
        </authorList>
    </citation>
    <scope>NUCLEOTIDE SEQUENCE [LARGE SCALE GENOMIC DNA]</scope>
    <source>
        <strain evidence="2 3">2-2</strain>
    </source>
</reference>
<keyword evidence="3" id="KW-1185">Reference proteome</keyword>
<dbReference type="CDD" id="cd05262">
    <property type="entry name" value="SDR_a7"/>
    <property type="match status" value="1"/>
</dbReference>
<dbReference type="InterPro" id="IPR051783">
    <property type="entry name" value="NAD(P)-dependent_oxidoreduct"/>
</dbReference>
<protein>
    <submittedName>
        <fullName evidence="2">SDR family oxidoreductase</fullName>
    </submittedName>
</protein>
<dbReference type="Pfam" id="PF01370">
    <property type="entry name" value="Epimerase"/>
    <property type="match status" value="1"/>
</dbReference>
<dbReference type="PANTHER" id="PTHR48079:SF6">
    <property type="entry name" value="NAD(P)-BINDING DOMAIN-CONTAINING PROTEIN-RELATED"/>
    <property type="match status" value="1"/>
</dbReference>
<dbReference type="InterPro" id="IPR036291">
    <property type="entry name" value="NAD(P)-bd_dom_sf"/>
</dbReference>
<dbReference type="Proteomes" id="UP001227101">
    <property type="component" value="Chromosome"/>
</dbReference>
<evidence type="ECO:0000313" key="2">
    <source>
        <dbReference type="EMBL" id="WIV55614.1"/>
    </source>
</evidence>
<evidence type="ECO:0000313" key="3">
    <source>
        <dbReference type="Proteomes" id="UP001227101"/>
    </source>
</evidence>
<organism evidence="2 3">
    <name type="scientific">Amycolatopsis nalaikhensis</name>
    <dbReference type="NCBI Taxonomy" id="715472"/>
    <lineage>
        <taxon>Bacteria</taxon>
        <taxon>Bacillati</taxon>
        <taxon>Actinomycetota</taxon>
        <taxon>Actinomycetes</taxon>
        <taxon>Pseudonocardiales</taxon>
        <taxon>Pseudonocardiaceae</taxon>
        <taxon>Amycolatopsis</taxon>
    </lineage>
</organism>